<dbReference type="Gene3D" id="3.30.565.10">
    <property type="entry name" value="Histidine kinase-like ATPase, C-terminal domain"/>
    <property type="match status" value="1"/>
</dbReference>
<dbReference type="EMBL" id="MGER01000068">
    <property type="protein sequence ID" value="OGL87626.1"/>
    <property type="molecule type" value="Genomic_DNA"/>
</dbReference>
<dbReference type="InterPro" id="IPR036097">
    <property type="entry name" value="HisK_dim/P_sf"/>
</dbReference>
<dbReference type="Proteomes" id="UP000178264">
    <property type="component" value="Unassembled WGS sequence"/>
</dbReference>
<dbReference type="SUPFAM" id="SSF55781">
    <property type="entry name" value="GAF domain-like"/>
    <property type="match status" value="1"/>
</dbReference>
<keyword evidence="4" id="KW-0808">Transferase</keyword>
<dbReference type="InterPro" id="IPR035965">
    <property type="entry name" value="PAS-like_dom_sf"/>
</dbReference>
<gene>
    <name evidence="9" type="ORF">A3I42_03750</name>
</gene>
<dbReference type="Pfam" id="PF02518">
    <property type="entry name" value="HATPase_c"/>
    <property type="match status" value="1"/>
</dbReference>
<evidence type="ECO:0000256" key="6">
    <source>
        <dbReference type="ARBA" id="ARBA00023012"/>
    </source>
</evidence>
<evidence type="ECO:0000256" key="4">
    <source>
        <dbReference type="ARBA" id="ARBA00022679"/>
    </source>
</evidence>
<dbReference type="Pfam" id="PF13188">
    <property type="entry name" value="PAS_8"/>
    <property type="match status" value="1"/>
</dbReference>
<evidence type="ECO:0000256" key="2">
    <source>
        <dbReference type="ARBA" id="ARBA00012438"/>
    </source>
</evidence>
<dbReference type="SUPFAM" id="SSF47384">
    <property type="entry name" value="Homodimeric domain of signal transducing histidine kinase"/>
    <property type="match status" value="1"/>
</dbReference>
<evidence type="ECO:0000256" key="1">
    <source>
        <dbReference type="ARBA" id="ARBA00000085"/>
    </source>
</evidence>
<dbReference type="InterPro" id="IPR005467">
    <property type="entry name" value="His_kinase_dom"/>
</dbReference>
<dbReference type="PROSITE" id="PS50112">
    <property type="entry name" value="PAS"/>
    <property type="match status" value="1"/>
</dbReference>
<dbReference type="Gene3D" id="3.30.450.40">
    <property type="match status" value="1"/>
</dbReference>
<accession>A0A1F7VAU8</accession>
<dbReference type="InterPro" id="IPR003661">
    <property type="entry name" value="HisK_dim/P_dom"/>
</dbReference>
<keyword evidence="6" id="KW-0902">Two-component regulatory system</keyword>
<dbReference type="CDD" id="cd00082">
    <property type="entry name" value="HisKA"/>
    <property type="match status" value="1"/>
</dbReference>
<evidence type="ECO:0000313" key="10">
    <source>
        <dbReference type="Proteomes" id="UP000178264"/>
    </source>
</evidence>
<sequence length="580" mass="64077">MSLWVPILSLLCILALGASIFELFALRKARTYLTKRESELEAKIYEIAILKELGERIGYSLNTRKIVEIITGSLGQFIDYSAVSYLLIEPQSLLFHCHLESSVDAAFVSAIRDTMRAALNALTNDDYAKLRIEETITGAIITESLHQPVQSFFNIPLVIRNRTVGIITVASTKSDLYHEDEMTLLYKITSQASQAVSRLEEVLAVEEEKLNAMVASMPDGLLMTDPEFRIVVINPALQRTLGLEGNATISIFNIIDCLGGVLDIRGKLDEAINLDKLIVAENISFRQKTYQVLISPVKPASPTDIPGKQNAFGSVALFHDITHERELEKMREDFTSMMVHELRSPLDGICKITELLASKQRKVKSYQEFTHMIHQSASEMLTLVSTLLDIAKIDAGKFEILPVVTNVRTLLEEKLKFYRPLAADRHVQISDSINPALPDTLLDPHRVGQVINNLLSNAIKFSPVAGTIHVSAFHHASVGDINQEGQTVDPLWHTLETPLPPKDALIVAVSDMGIGITHDEIPQLFTKFQRLNAGKLSQKGTGLGLVIARGIIEAHHGILTIGSTEGKGTTFLFAIPLSHS</sequence>
<dbReference type="Gene3D" id="3.30.450.20">
    <property type="entry name" value="PAS domain"/>
    <property type="match status" value="1"/>
</dbReference>
<dbReference type="InterPro" id="IPR003594">
    <property type="entry name" value="HATPase_dom"/>
</dbReference>
<organism evidence="9 10">
    <name type="scientific">Candidatus Uhrbacteria bacterium RIFCSPLOWO2_02_FULL_49_11</name>
    <dbReference type="NCBI Taxonomy" id="1802409"/>
    <lineage>
        <taxon>Bacteria</taxon>
        <taxon>Candidatus Uhriibacteriota</taxon>
    </lineage>
</organism>
<feature type="domain" description="PAS" evidence="8">
    <location>
        <begin position="206"/>
        <end position="244"/>
    </location>
</feature>
<protein>
    <recommendedName>
        <fullName evidence="2">histidine kinase</fullName>
        <ecNumber evidence="2">2.7.13.3</ecNumber>
    </recommendedName>
</protein>
<proteinExistence type="predicted"/>
<dbReference type="PRINTS" id="PR00344">
    <property type="entry name" value="BCTRLSENSOR"/>
</dbReference>
<keyword evidence="5" id="KW-0418">Kinase</keyword>
<dbReference type="SMART" id="SM00387">
    <property type="entry name" value="HATPase_c"/>
    <property type="match status" value="1"/>
</dbReference>
<evidence type="ECO:0000256" key="3">
    <source>
        <dbReference type="ARBA" id="ARBA00022553"/>
    </source>
</evidence>
<dbReference type="Gene3D" id="1.10.287.130">
    <property type="match status" value="1"/>
</dbReference>
<dbReference type="SUPFAM" id="SSF55785">
    <property type="entry name" value="PYP-like sensor domain (PAS domain)"/>
    <property type="match status" value="1"/>
</dbReference>
<evidence type="ECO:0000256" key="5">
    <source>
        <dbReference type="ARBA" id="ARBA00022777"/>
    </source>
</evidence>
<dbReference type="PROSITE" id="PS50109">
    <property type="entry name" value="HIS_KIN"/>
    <property type="match status" value="1"/>
</dbReference>
<comment type="caution">
    <text evidence="9">The sequence shown here is derived from an EMBL/GenBank/DDBJ whole genome shotgun (WGS) entry which is preliminary data.</text>
</comment>
<dbReference type="InterPro" id="IPR036890">
    <property type="entry name" value="HATPase_C_sf"/>
</dbReference>
<dbReference type="SMART" id="SM00388">
    <property type="entry name" value="HisKA"/>
    <property type="match status" value="1"/>
</dbReference>
<reference evidence="9 10" key="1">
    <citation type="journal article" date="2016" name="Nat. Commun.">
        <title>Thousands of microbial genomes shed light on interconnected biogeochemical processes in an aquifer system.</title>
        <authorList>
            <person name="Anantharaman K."/>
            <person name="Brown C.T."/>
            <person name="Hug L.A."/>
            <person name="Sharon I."/>
            <person name="Castelle C.J."/>
            <person name="Probst A.J."/>
            <person name="Thomas B.C."/>
            <person name="Singh A."/>
            <person name="Wilkins M.J."/>
            <person name="Karaoz U."/>
            <person name="Brodie E.L."/>
            <person name="Williams K.H."/>
            <person name="Hubbard S.S."/>
            <person name="Banfield J.F."/>
        </authorList>
    </citation>
    <scope>NUCLEOTIDE SEQUENCE [LARGE SCALE GENOMIC DNA]</scope>
</reference>
<dbReference type="InterPro" id="IPR004358">
    <property type="entry name" value="Sig_transdc_His_kin-like_C"/>
</dbReference>
<dbReference type="Pfam" id="PF00512">
    <property type="entry name" value="HisKA"/>
    <property type="match status" value="1"/>
</dbReference>
<evidence type="ECO:0000313" key="9">
    <source>
        <dbReference type="EMBL" id="OGL87626.1"/>
    </source>
</evidence>
<name>A0A1F7VAU8_9BACT</name>
<dbReference type="AlphaFoldDB" id="A0A1F7VAU8"/>
<dbReference type="SUPFAM" id="SSF55874">
    <property type="entry name" value="ATPase domain of HSP90 chaperone/DNA topoisomerase II/histidine kinase"/>
    <property type="match status" value="1"/>
</dbReference>
<dbReference type="Pfam" id="PF13185">
    <property type="entry name" value="GAF_2"/>
    <property type="match status" value="1"/>
</dbReference>
<dbReference type="InterPro" id="IPR029016">
    <property type="entry name" value="GAF-like_dom_sf"/>
</dbReference>
<evidence type="ECO:0000259" key="8">
    <source>
        <dbReference type="PROSITE" id="PS50112"/>
    </source>
</evidence>
<feature type="domain" description="Histidine kinase" evidence="7">
    <location>
        <begin position="337"/>
        <end position="579"/>
    </location>
</feature>
<evidence type="ECO:0000259" key="7">
    <source>
        <dbReference type="PROSITE" id="PS50109"/>
    </source>
</evidence>
<keyword evidence="3" id="KW-0597">Phosphoprotein</keyword>
<dbReference type="InterPro" id="IPR000014">
    <property type="entry name" value="PAS"/>
</dbReference>
<dbReference type="PANTHER" id="PTHR43711">
    <property type="entry name" value="TWO-COMPONENT HISTIDINE KINASE"/>
    <property type="match status" value="1"/>
</dbReference>
<dbReference type="PANTHER" id="PTHR43711:SF31">
    <property type="entry name" value="HISTIDINE KINASE"/>
    <property type="match status" value="1"/>
</dbReference>
<dbReference type="InterPro" id="IPR003018">
    <property type="entry name" value="GAF"/>
</dbReference>
<dbReference type="InterPro" id="IPR050736">
    <property type="entry name" value="Sensor_HK_Regulatory"/>
</dbReference>
<comment type="catalytic activity">
    <reaction evidence="1">
        <text>ATP + protein L-histidine = ADP + protein N-phospho-L-histidine.</text>
        <dbReference type="EC" id="2.7.13.3"/>
    </reaction>
</comment>
<dbReference type="EC" id="2.7.13.3" evidence="2"/>
<dbReference type="GO" id="GO:0000155">
    <property type="term" value="F:phosphorelay sensor kinase activity"/>
    <property type="evidence" value="ECO:0007669"/>
    <property type="project" value="InterPro"/>
</dbReference>